<dbReference type="GO" id="GO:0000976">
    <property type="term" value="F:transcription cis-regulatory region binding"/>
    <property type="evidence" value="ECO:0007669"/>
    <property type="project" value="TreeGrafter"/>
</dbReference>
<name>A0A940DHF1_9FIRM</name>
<evidence type="ECO:0000313" key="9">
    <source>
        <dbReference type="Proteomes" id="UP000727857"/>
    </source>
</evidence>
<keyword evidence="4" id="KW-0805">Transcription regulation</keyword>
<proteinExistence type="inferred from homology"/>
<keyword evidence="5" id="KW-0238">DNA-binding</keyword>
<dbReference type="InterPro" id="IPR002481">
    <property type="entry name" value="FUR"/>
</dbReference>
<evidence type="ECO:0000256" key="6">
    <source>
        <dbReference type="ARBA" id="ARBA00023163"/>
    </source>
</evidence>
<comment type="caution">
    <text evidence="8">The sequence shown here is derived from an EMBL/GenBank/DDBJ whole genome shotgun (WGS) entry which is preliminary data.</text>
</comment>
<dbReference type="SUPFAM" id="SSF46785">
    <property type="entry name" value="Winged helix' DNA-binding domain"/>
    <property type="match status" value="1"/>
</dbReference>
<dbReference type="Pfam" id="PF01475">
    <property type="entry name" value="FUR"/>
    <property type="match status" value="1"/>
</dbReference>
<reference evidence="8" key="1">
    <citation type="submission" date="2020-10" db="EMBL/GenBank/DDBJ databases">
        <authorList>
            <person name="Gilroy R."/>
        </authorList>
    </citation>
    <scope>NUCLEOTIDE SEQUENCE</scope>
    <source>
        <strain evidence="8">517</strain>
    </source>
</reference>
<dbReference type="CDD" id="cd07153">
    <property type="entry name" value="Fur_like"/>
    <property type="match status" value="1"/>
</dbReference>
<dbReference type="Gene3D" id="3.30.1490.190">
    <property type="match status" value="1"/>
</dbReference>
<dbReference type="PANTHER" id="PTHR33202:SF7">
    <property type="entry name" value="FERRIC UPTAKE REGULATION PROTEIN"/>
    <property type="match status" value="1"/>
</dbReference>
<evidence type="ECO:0000256" key="4">
    <source>
        <dbReference type="ARBA" id="ARBA00023015"/>
    </source>
</evidence>
<evidence type="ECO:0000313" key="8">
    <source>
        <dbReference type="EMBL" id="MBO8424504.1"/>
    </source>
</evidence>
<dbReference type="EMBL" id="JADINF010000144">
    <property type="protein sequence ID" value="MBO8424504.1"/>
    <property type="molecule type" value="Genomic_DNA"/>
</dbReference>
<gene>
    <name evidence="8" type="ORF">IAB16_05750</name>
</gene>
<dbReference type="InterPro" id="IPR036390">
    <property type="entry name" value="WH_DNA-bd_sf"/>
</dbReference>
<dbReference type="GO" id="GO:0003700">
    <property type="term" value="F:DNA-binding transcription factor activity"/>
    <property type="evidence" value="ECO:0007669"/>
    <property type="project" value="InterPro"/>
</dbReference>
<feature type="binding site" evidence="7">
    <location>
        <position position="82"/>
    </location>
    <ligand>
        <name>Zn(2+)</name>
        <dbReference type="ChEBI" id="CHEBI:29105"/>
    </ligand>
</feature>
<reference evidence="8" key="2">
    <citation type="journal article" date="2021" name="PeerJ">
        <title>Extensive microbial diversity within the chicken gut microbiome revealed by metagenomics and culture.</title>
        <authorList>
            <person name="Gilroy R."/>
            <person name="Ravi A."/>
            <person name="Getino M."/>
            <person name="Pursley I."/>
            <person name="Horton D.L."/>
            <person name="Alikhan N.F."/>
            <person name="Baker D."/>
            <person name="Gharbi K."/>
            <person name="Hall N."/>
            <person name="Watson M."/>
            <person name="Adriaenssens E.M."/>
            <person name="Foster-Nyarko E."/>
            <person name="Jarju S."/>
            <person name="Secka A."/>
            <person name="Antonio M."/>
            <person name="Oren A."/>
            <person name="Chaudhuri R.R."/>
            <person name="La Ragione R."/>
            <person name="Hildebrand F."/>
            <person name="Pallen M.J."/>
        </authorList>
    </citation>
    <scope>NUCLEOTIDE SEQUENCE</scope>
    <source>
        <strain evidence="8">517</strain>
    </source>
</reference>
<comment type="similarity">
    <text evidence="1">Belongs to the Fur family.</text>
</comment>
<dbReference type="AlphaFoldDB" id="A0A940DHF1"/>
<keyword evidence="7" id="KW-0479">Metal-binding</keyword>
<accession>A0A940DHF1</accession>
<dbReference type="Proteomes" id="UP000727857">
    <property type="component" value="Unassembled WGS sequence"/>
</dbReference>
<feature type="binding site" evidence="7">
    <location>
        <position position="79"/>
    </location>
    <ligand>
        <name>Zn(2+)</name>
        <dbReference type="ChEBI" id="CHEBI:29105"/>
    </ligand>
</feature>
<protein>
    <submittedName>
        <fullName evidence="8">Transcriptional repressor</fullName>
    </submittedName>
</protein>
<dbReference type="PANTHER" id="PTHR33202">
    <property type="entry name" value="ZINC UPTAKE REGULATION PROTEIN"/>
    <property type="match status" value="1"/>
</dbReference>
<organism evidence="8 9">
    <name type="scientific">Candidatus Stercoripulliclostridium pullicola</name>
    <dbReference type="NCBI Taxonomy" id="2840953"/>
    <lineage>
        <taxon>Bacteria</taxon>
        <taxon>Bacillati</taxon>
        <taxon>Bacillota</taxon>
        <taxon>Clostridia</taxon>
        <taxon>Eubacteriales</taxon>
        <taxon>Candidatus Stercoripulliclostridium</taxon>
    </lineage>
</organism>
<dbReference type="InterPro" id="IPR036388">
    <property type="entry name" value="WH-like_DNA-bd_sf"/>
</dbReference>
<evidence type="ECO:0000256" key="7">
    <source>
        <dbReference type="PIRSR" id="PIRSR602481-1"/>
    </source>
</evidence>
<dbReference type="Gene3D" id="1.10.10.10">
    <property type="entry name" value="Winged helix-like DNA-binding domain superfamily/Winged helix DNA-binding domain"/>
    <property type="match status" value="1"/>
</dbReference>
<feature type="binding site" evidence="7">
    <location>
        <position position="119"/>
    </location>
    <ligand>
        <name>Zn(2+)</name>
        <dbReference type="ChEBI" id="CHEBI:29105"/>
    </ligand>
</feature>
<comment type="cofactor">
    <cofactor evidence="7">
        <name>Zn(2+)</name>
        <dbReference type="ChEBI" id="CHEBI:29105"/>
    </cofactor>
    <text evidence="7">Binds 1 zinc ion per subunit.</text>
</comment>
<keyword evidence="2" id="KW-0678">Repressor</keyword>
<evidence type="ECO:0000256" key="2">
    <source>
        <dbReference type="ARBA" id="ARBA00022491"/>
    </source>
</evidence>
<dbReference type="GO" id="GO:0008270">
    <property type="term" value="F:zinc ion binding"/>
    <property type="evidence" value="ECO:0007669"/>
    <property type="project" value="TreeGrafter"/>
</dbReference>
<dbReference type="InterPro" id="IPR043135">
    <property type="entry name" value="Fur_C"/>
</dbReference>
<keyword evidence="3 7" id="KW-0862">Zinc</keyword>
<dbReference type="GO" id="GO:1900376">
    <property type="term" value="P:regulation of secondary metabolite biosynthetic process"/>
    <property type="evidence" value="ECO:0007669"/>
    <property type="project" value="TreeGrafter"/>
</dbReference>
<evidence type="ECO:0000256" key="3">
    <source>
        <dbReference type="ARBA" id="ARBA00022833"/>
    </source>
</evidence>
<dbReference type="GO" id="GO:0045892">
    <property type="term" value="P:negative regulation of DNA-templated transcription"/>
    <property type="evidence" value="ECO:0007669"/>
    <property type="project" value="TreeGrafter"/>
</dbReference>
<evidence type="ECO:0000256" key="5">
    <source>
        <dbReference type="ARBA" id="ARBA00023125"/>
    </source>
</evidence>
<evidence type="ECO:0000256" key="1">
    <source>
        <dbReference type="ARBA" id="ARBA00007957"/>
    </source>
</evidence>
<sequence length="130" mass="14264">MRNTVQRDLIYKVVCDSSDHPAAETVYARARAVMPNISLGTVYRNLKLLVSLGKVREIPLASGGSRFDKTVMAHAHFRCRVCGEVTDAEVNSIDALAEELRSGSGFEAESTEVMFTGICLKCRAKEKKAV</sequence>
<feature type="binding site" evidence="7">
    <location>
        <position position="122"/>
    </location>
    <ligand>
        <name>Zn(2+)</name>
        <dbReference type="ChEBI" id="CHEBI:29105"/>
    </ligand>
</feature>
<keyword evidence="6" id="KW-0804">Transcription</keyword>